<accession>A0A0R2LDA1</accession>
<dbReference type="STRING" id="616990.IV54_GL001146"/>
<dbReference type="InterPro" id="IPR051531">
    <property type="entry name" value="N-acetyltransferase"/>
</dbReference>
<dbReference type="RefSeq" id="WP_057879282.1">
    <property type="nucleotide sequence ID" value="NZ_JQCA01000163.1"/>
</dbReference>
<name>A0A0R2LDA1_9LACO</name>
<dbReference type="GO" id="GO:0016747">
    <property type="term" value="F:acyltransferase activity, transferring groups other than amino-acyl groups"/>
    <property type="evidence" value="ECO:0007669"/>
    <property type="project" value="InterPro"/>
</dbReference>
<organism evidence="2 3">
    <name type="scientific">Levilactobacillus paucivorans</name>
    <dbReference type="NCBI Taxonomy" id="616990"/>
    <lineage>
        <taxon>Bacteria</taxon>
        <taxon>Bacillati</taxon>
        <taxon>Bacillota</taxon>
        <taxon>Bacilli</taxon>
        <taxon>Lactobacillales</taxon>
        <taxon>Lactobacillaceae</taxon>
        <taxon>Levilactobacillus</taxon>
    </lineage>
</organism>
<dbReference type="OrthoDB" id="9798081at2"/>
<dbReference type="AlphaFoldDB" id="A0A0R2LDA1"/>
<protein>
    <recommendedName>
        <fullName evidence="1">N-acetyltransferase domain-containing protein</fullName>
    </recommendedName>
</protein>
<dbReference type="PANTHER" id="PTHR43792">
    <property type="entry name" value="GNAT FAMILY, PUTATIVE (AFU_ORTHOLOGUE AFUA_3G00765)-RELATED-RELATED"/>
    <property type="match status" value="1"/>
</dbReference>
<proteinExistence type="predicted"/>
<dbReference type="Gene3D" id="3.40.630.30">
    <property type="match status" value="1"/>
</dbReference>
<dbReference type="InterPro" id="IPR000182">
    <property type="entry name" value="GNAT_dom"/>
</dbReference>
<feature type="domain" description="N-acetyltransferase" evidence="1">
    <location>
        <begin position="8"/>
        <end position="175"/>
    </location>
</feature>
<gene>
    <name evidence="2" type="ORF">IV54_GL001146</name>
</gene>
<dbReference type="EMBL" id="JQCA01000163">
    <property type="protein sequence ID" value="KRN97846.1"/>
    <property type="molecule type" value="Genomic_DNA"/>
</dbReference>
<evidence type="ECO:0000313" key="3">
    <source>
        <dbReference type="Proteomes" id="UP000051906"/>
    </source>
</evidence>
<dbReference type="PATRIC" id="fig|616990.3.peg.1234"/>
<keyword evidence="3" id="KW-1185">Reference proteome</keyword>
<evidence type="ECO:0000259" key="1">
    <source>
        <dbReference type="PROSITE" id="PS51186"/>
    </source>
</evidence>
<dbReference type="SUPFAM" id="SSF55729">
    <property type="entry name" value="Acyl-CoA N-acyltransferases (Nat)"/>
    <property type="match status" value="1"/>
</dbReference>
<dbReference type="InterPro" id="IPR016181">
    <property type="entry name" value="Acyl_CoA_acyltransferase"/>
</dbReference>
<dbReference type="PROSITE" id="PS51186">
    <property type="entry name" value="GNAT"/>
    <property type="match status" value="1"/>
</dbReference>
<sequence>MIVETKRLIVRPVTDSDRQAYGELLSTPEVASPAGQSMAPPAKQLDSWFQSEKATGMAFAMVDKATNRYIGSIVWYPVVNEKGEPDETRRELGYLMLPEYWGQGLMTEALRGSIQGVREHYAGIREIQASVLKSNTRSLHVLEKLNFRVVDPEVSLPVGESLTPKPQVLLAFSLDL</sequence>
<evidence type="ECO:0000313" key="2">
    <source>
        <dbReference type="EMBL" id="KRN97846.1"/>
    </source>
</evidence>
<reference evidence="2 3" key="1">
    <citation type="journal article" date="2015" name="Genome Announc.">
        <title>Expanding the biotechnology potential of lactobacilli through comparative genomics of 213 strains and associated genera.</title>
        <authorList>
            <person name="Sun Z."/>
            <person name="Harris H.M."/>
            <person name="McCann A."/>
            <person name="Guo C."/>
            <person name="Argimon S."/>
            <person name="Zhang W."/>
            <person name="Yang X."/>
            <person name="Jeffery I.B."/>
            <person name="Cooney J.C."/>
            <person name="Kagawa T.F."/>
            <person name="Liu W."/>
            <person name="Song Y."/>
            <person name="Salvetti E."/>
            <person name="Wrobel A."/>
            <person name="Rasinkangas P."/>
            <person name="Parkhill J."/>
            <person name="Rea M.C."/>
            <person name="O'Sullivan O."/>
            <person name="Ritari J."/>
            <person name="Douillard F.P."/>
            <person name="Paul Ross R."/>
            <person name="Yang R."/>
            <person name="Briner A.E."/>
            <person name="Felis G.E."/>
            <person name="de Vos W.M."/>
            <person name="Barrangou R."/>
            <person name="Klaenhammer T.R."/>
            <person name="Caufield P.W."/>
            <person name="Cui Y."/>
            <person name="Zhang H."/>
            <person name="O'Toole P.W."/>
        </authorList>
    </citation>
    <scope>NUCLEOTIDE SEQUENCE [LARGE SCALE GENOMIC DNA]</scope>
    <source>
        <strain evidence="2 3">DSM 22467</strain>
    </source>
</reference>
<dbReference type="Pfam" id="PF13302">
    <property type="entry name" value="Acetyltransf_3"/>
    <property type="match status" value="1"/>
</dbReference>
<comment type="caution">
    <text evidence="2">The sequence shown here is derived from an EMBL/GenBank/DDBJ whole genome shotgun (WGS) entry which is preliminary data.</text>
</comment>
<dbReference type="Proteomes" id="UP000051906">
    <property type="component" value="Unassembled WGS sequence"/>
</dbReference>